<dbReference type="GO" id="GO:0048038">
    <property type="term" value="F:quinone binding"/>
    <property type="evidence" value="ECO:0007669"/>
    <property type="project" value="UniProtKB-KW"/>
</dbReference>
<reference evidence="10 11" key="1">
    <citation type="journal article" date="2019" name="Int. J. Syst. Evol. Microbiol.">
        <title>Capsulimonas corticalis gen. nov., sp. nov., an aerobic capsulated bacterium, of a novel bacterial order, Capsulimonadales ord. nov., of the class Armatimonadia of the phylum Armatimonadetes.</title>
        <authorList>
            <person name="Li J."/>
            <person name="Kudo C."/>
            <person name="Tonouchi A."/>
        </authorList>
    </citation>
    <scope>NUCLEOTIDE SEQUENCE [LARGE SCALE GENOMIC DNA]</scope>
    <source>
        <strain evidence="10 11">AX-7</strain>
    </source>
</reference>
<sequence length="170" mass="17930">MLSARVAAALTRCYIAQIVLGFIGAAIAGALWVAHRVHYDLPCSANGGCEVVAESAWAHMTIGPFHDIPIALLGLLAYIAILTFAMMKIGSDTAPTKILLGRLGLLIILGGAGYSWYLQYVSHVKIGAFCPYCFSSACVMLLLLISAIIENSLLRRQGGAHSPSPEGEAG</sequence>
<dbReference type="Pfam" id="PF07884">
    <property type="entry name" value="VKOR"/>
    <property type="match status" value="1"/>
</dbReference>
<dbReference type="Gene3D" id="1.20.1440.130">
    <property type="entry name" value="VKOR domain"/>
    <property type="match status" value="1"/>
</dbReference>
<evidence type="ECO:0000256" key="9">
    <source>
        <dbReference type="ARBA" id="ARBA00023284"/>
    </source>
</evidence>
<dbReference type="InterPro" id="IPR012932">
    <property type="entry name" value="VKOR"/>
</dbReference>
<dbReference type="GO" id="GO:0016491">
    <property type="term" value="F:oxidoreductase activity"/>
    <property type="evidence" value="ECO:0007669"/>
    <property type="project" value="UniProtKB-KW"/>
</dbReference>
<dbReference type="InterPro" id="IPR038354">
    <property type="entry name" value="VKOR_sf"/>
</dbReference>
<keyword evidence="11" id="KW-1185">Reference proteome</keyword>
<dbReference type="AlphaFoldDB" id="A0A402CSG8"/>
<protein>
    <submittedName>
        <fullName evidence="10">Uncharacterized protein</fullName>
    </submittedName>
</protein>
<keyword evidence="8" id="KW-1015">Disulfide bond</keyword>
<evidence type="ECO:0000256" key="5">
    <source>
        <dbReference type="ARBA" id="ARBA00022989"/>
    </source>
</evidence>
<evidence type="ECO:0000256" key="8">
    <source>
        <dbReference type="ARBA" id="ARBA00023157"/>
    </source>
</evidence>
<evidence type="ECO:0000256" key="3">
    <source>
        <dbReference type="ARBA" id="ARBA00022692"/>
    </source>
</evidence>
<evidence type="ECO:0000256" key="4">
    <source>
        <dbReference type="ARBA" id="ARBA00022719"/>
    </source>
</evidence>
<keyword evidence="4" id="KW-0874">Quinone</keyword>
<evidence type="ECO:0000256" key="2">
    <source>
        <dbReference type="ARBA" id="ARBA00006214"/>
    </source>
</evidence>
<keyword evidence="7" id="KW-0472">Membrane</keyword>
<keyword evidence="3" id="KW-0812">Transmembrane</keyword>
<evidence type="ECO:0000313" key="11">
    <source>
        <dbReference type="Proteomes" id="UP000287394"/>
    </source>
</evidence>
<comment type="subcellular location">
    <subcellularLocation>
        <location evidence="1">Membrane</location>
        <topology evidence="1">Multi-pass membrane protein</topology>
    </subcellularLocation>
</comment>
<proteinExistence type="inferred from homology"/>
<organism evidence="10 11">
    <name type="scientific">Capsulimonas corticalis</name>
    <dbReference type="NCBI Taxonomy" id="2219043"/>
    <lineage>
        <taxon>Bacteria</taxon>
        <taxon>Bacillati</taxon>
        <taxon>Armatimonadota</taxon>
        <taxon>Armatimonadia</taxon>
        <taxon>Capsulimonadales</taxon>
        <taxon>Capsulimonadaceae</taxon>
        <taxon>Capsulimonas</taxon>
    </lineage>
</organism>
<gene>
    <name evidence="10" type="ORF">CCAX7_31470</name>
</gene>
<comment type="similarity">
    <text evidence="2">Belongs to the VKOR family.</text>
</comment>
<evidence type="ECO:0000256" key="1">
    <source>
        <dbReference type="ARBA" id="ARBA00004141"/>
    </source>
</evidence>
<evidence type="ECO:0000313" key="10">
    <source>
        <dbReference type="EMBL" id="BDI31096.1"/>
    </source>
</evidence>
<evidence type="ECO:0000256" key="7">
    <source>
        <dbReference type="ARBA" id="ARBA00023136"/>
    </source>
</evidence>
<dbReference type="Proteomes" id="UP000287394">
    <property type="component" value="Chromosome"/>
</dbReference>
<keyword evidence="6" id="KW-0560">Oxidoreductase</keyword>
<name>A0A402CSG8_9BACT</name>
<accession>A0A402CSG8</accession>
<dbReference type="RefSeq" id="WP_119320333.1">
    <property type="nucleotide sequence ID" value="NZ_AP025739.1"/>
</dbReference>
<dbReference type="GO" id="GO:0016020">
    <property type="term" value="C:membrane"/>
    <property type="evidence" value="ECO:0007669"/>
    <property type="project" value="UniProtKB-SubCell"/>
</dbReference>
<keyword evidence="5" id="KW-1133">Transmembrane helix</keyword>
<dbReference type="EMBL" id="AP025739">
    <property type="protein sequence ID" value="BDI31096.1"/>
    <property type="molecule type" value="Genomic_DNA"/>
</dbReference>
<dbReference type="KEGG" id="ccot:CCAX7_31470"/>
<evidence type="ECO:0000256" key="6">
    <source>
        <dbReference type="ARBA" id="ARBA00023002"/>
    </source>
</evidence>
<dbReference type="SMART" id="SM00756">
    <property type="entry name" value="VKc"/>
    <property type="match status" value="1"/>
</dbReference>
<keyword evidence="9" id="KW-0676">Redox-active center</keyword>